<dbReference type="SMART" id="SM00339">
    <property type="entry name" value="FH"/>
    <property type="match status" value="1"/>
</dbReference>
<dbReference type="Proteomes" id="UP001211065">
    <property type="component" value="Unassembled WGS sequence"/>
</dbReference>
<feature type="compositionally biased region" description="Polar residues" evidence="3">
    <location>
        <begin position="346"/>
        <end position="356"/>
    </location>
</feature>
<keyword evidence="2" id="KW-0539">Nucleus</keyword>
<dbReference type="InterPro" id="IPR036390">
    <property type="entry name" value="WH_DNA-bd_sf"/>
</dbReference>
<keyword evidence="6" id="KW-1185">Reference proteome</keyword>
<dbReference type="GO" id="GO:0043565">
    <property type="term" value="F:sequence-specific DNA binding"/>
    <property type="evidence" value="ECO:0007669"/>
    <property type="project" value="InterPro"/>
</dbReference>
<dbReference type="InterPro" id="IPR001766">
    <property type="entry name" value="Fork_head_dom"/>
</dbReference>
<protein>
    <recommendedName>
        <fullName evidence="4">Fork-head domain-containing protein</fullName>
    </recommendedName>
</protein>
<evidence type="ECO:0000256" key="3">
    <source>
        <dbReference type="SAM" id="MobiDB-lite"/>
    </source>
</evidence>
<evidence type="ECO:0000259" key="4">
    <source>
        <dbReference type="PROSITE" id="PS50039"/>
    </source>
</evidence>
<name>A0AAD5XZF5_9FUNG</name>
<dbReference type="EMBL" id="JADGJW010000463">
    <property type="protein sequence ID" value="KAJ3216721.1"/>
    <property type="molecule type" value="Genomic_DNA"/>
</dbReference>
<evidence type="ECO:0000256" key="1">
    <source>
        <dbReference type="ARBA" id="ARBA00023125"/>
    </source>
</evidence>
<dbReference type="GO" id="GO:0003700">
    <property type="term" value="F:DNA-binding transcription factor activity"/>
    <property type="evidence" value="ECO:0007669"/>
    <property type="project" value="InterPro"/>
</dbReference>
<dbReference type="GO" id="GO:0005634">
    <property type="term" value="C:nucleus"/>
    <property type="evidence" value="ECO:0007669"/>
    <property type="project" value="UniProtKB-SubCell"/>
</dbReference>
<dbReference type="AlphaFoldDB" id="A0AAD5XZF5"/>
<accession>A0AAD5XZF5</accession>
<comment type="caution">
    <text evidence="5">The sequence shown here is derived from an EMBL/GenBank/DDBJ whole genome shotgun (WGS) entry which is preliminary data.</text>
</comment>
<dbReference type="SUPFAM" id="SSF46785">
    <property type="entry name" value="Winged helix' DNA-binding domain"/>
    <property type="match status" value="1"/>
</dbReference>
<feature type="DNA-binding region" description="Fork-head" evidence="2">
    <location>
        <begin position="152"/>
        <end position="236"/>
    </location>
</feature>
<sequence>MVAAQIIVGNKKVPIIIGIDTSSNVSLRYVSCVASSVPENIFKLIKIQYFNEENTFKIFCFQGDHTVRLDNNFISNNSLDYQKTINHNSELWINDAKFIFSFNTEENENFRPTGTNKFECDGYFIQEKNDVYLNNLSKQREATVDNFIEPPKTKQSWIKLLRKVFFESGQALLKLKQIYEIALCLQPDLEKFTNNGKSNSSKWKSAIRHTLSISPWFTKSGQGNGKFGYWSLSDAAKLKLNQDPEHDAHILFEKNCSKEILSCSKPPLPSSFYSTERVNVLSSDFKDDAAIMGQFNTLNKFEENKVGNSHQLDEYMIEVVNEFKDISDTSSNGSMEARRGDHSPLSLPSSATNSAPASVRLRKPSLKIDTQSAVAAIKFGPNDTELWSPQTFNESCFSYINSRIQESVNVDMQKFNYPTPTESEKSTPPFSPNPAISLTRFSDNKLNTRQIPASPYLRTQLRPAVPICSEFSNRSLLSSEALTAATPISAPITHFRNPSFGNSNTNIKADRLLSQTISVDPYAMDKNHVVRSNQYGTTSNCNTKKKPNSLNMILHPPSTHYRMAYG</sequence>
<evidence type="ECO:0000313" key="6">
    <source>
        <dbReference type="Proteomes" id="UP001211065"/>
    </source>
</evidence>
<dbReference type="PROSITE" id="PS00658">
    <property type="entry name" value="FORK_HEAD_2"/>
    <property type="match status" value="1"/>
</dbReference>
<evidence type="ECO:0000313" key="5">
    <source>
        <dbReference type="EMBL" id="KAJ3216721.1"/>
    </source>
</evidence>
<reference evidence="5" key="1">
    <citation type="submission" date="2020-05" db="EMBL/GenBank/DDBJ databases">
        <title>Phylogenomic resolution of chytrid fungi.</title>
        <authorList>
            <person name="Stajich J.E."/>
            <person name="Amses K."/>
            <person name="Simmons R."/>
            <person name="Seto K."/>
            <person name="Myers J."/>
            <person name="Bonds A."/>
            <person name="Quandt C.A."/>
            <person name="Barry K."/>
            <person name="Liu P."/>
            <person name="Grigoriev I."/>
            <person name="Longcore J.E."/>
            <person name="James T.Y."/>
        </authorList>
    </citation>
    <scope>NUCLEOTIDE SEQUENCE</scope>
    <source>
        <strain evidence="5">JEL0476</strain>
    </source>
</reference>
<comment type="subcellular location">
    <subcellularLocation>
        <location evidence="2">Nucleus</location>
    </subcellularLocation>
</comment>
<gene>
    <name evidence="5" type="ORF">HK099_005752</name>
</gene>
<feature type="region of interest" description="Disordered" evidence="3">
    <location>
        <begin position="328"/>
        <end position="363"/>
    </location>
</feature>
<feature type="domain" description="Fork-head" evidence="4">
    <location>
        <begin position="152"/>
        <end position="236"/>
    </location>
</feature>
<dbReference type="Pfam" id="PF00250">
    <property type="entry name" value="Forkhead"/>
    <property type="match status" value="1"/>
</dbReference>
<dbReference type="Gene3D" id="1.10.10.10">
    <property type="entry name" value="Winged helix-like DNA-binding domain superfamily/Winged helix DNA-binding domain"/>
    <property type="match status" value="1"/>
</dbReference>
<dbReference type="InterPro" id="IPR030456">
    <property type="entry name" value="TF_fork_head_CS_2"/>
</dbReference>
<proteinExistence type="predicted"/>
<dbReference type="PROSITE" id="PS50039">
    <property type="entry name" value="FORK_HEAD_3"/>
    <property type="match status" value="1"/>
</dbReference>
<organism evidence="5 6">
    <name type="scientific">Clydaea vesicula</name>
    <dbReference type="NCBI Taxonomy" id="447962"/>
    <lineage>
        <taxon>Eukaryota</taxon>
        <taxon>Fungi</taxon>
        <taxon>Fungi incertae sedis</taxon>
        <taxon>Chytridiomycota</taxon>
        <taxon>Chytridiomycota incertae sedis</taxon>
        <taxon>Chytridiomycetes</taxon>
        <taxon>Lobulomycetales</taxon>
        <taxon>Lobulomycetaceae</taxon>
        <taxon>Clydaea</taxon>
    </lineage>
</organism>
<keyword evidence="1 2" id="KW-0238">DNA-binding</keyword>
<dbReference type="InterPro" id="IPR036388">
    <property type="entry name" value="WH-like_DNA-bd_sf"/>
</dbReference>
<evidence type="ECO:0000256" key="2">
    <source>
        <dbReference type="PROSITE-ProRule" id="PRU00089"/>
    </source>
</evidence>